<accession>A0A3Q7HHL7</accession>
<keyword evidence="6" id="KW-0134">Cell wall</keyword>
<feature type="transmembrane region" description="Helical" evidence="17">
    <location>
        <begin position="1044"/>
        <end position="1066"/>
    </location>
</feature>
<comment type="subcellular location">
    <subcellularLocation>
        <location evidence="1">Membrane</location>
        <topology evidence="1">Multi-pass membrane protein</topology>
    </subcellularLocation>
    <subcellularLocation>
        <location evidence="2">Membrane</location>
        <topology evidence="2">Peripheral membrane protein</topology>
    </subcellularLocation>
    <subcellularLocation>
        <location evidence="3">Secreted</location>
        <location evidence="3">Cell wall</location>
    </subcellularLocation>
</comment>
<reference evidence="20" key="1">
    <citation type="journal article" date="2012" name="Nature">
        <title>The tomato genome sequence provides insights into fleshy fruit evolution.</title>
        <authorList>
            <consortium name="Tomato Genome Consortium"/>
        </authorList>
    </citation>
    <scope>NUCLEOTIDE SEQUENCE [LARGE SCALE GENOMIC DNA]</scope>
    <source>
        <strain evidence="20">cv. Heinz 1706</strain>
    </source>
</reference>
<evidence type="ECO:0000256" key="2">
    <source>
        <dbReference type="ARBA" id="ARBA00004170"/>
    </source>
</evidence>
<feature type="repeat" description="PPR" evidence="16">
    <location>
        <begin position="411"/>
        <end position="445"/>
    </location>
</feature>
<keyword evidence="12 17" id="KW-0472">Membrane</keyword>
<evidence type="ECO:0000259" key="18">
    <source>
        <dbReference type="PROSITE" id="PS50842"/>
    </source>
</evidence>
<dbReference type="SMART" id="SM00837">
    <property type="entry name" value="DPBB_1"/>
    <property type="match status" value="1"/>
</dbReference>
<keyword evidence="7" id="KW-0964">Secreted</keyword>
<keyword evidence="11 17" id="KW-1133">Transmembrane helix</keyword>
<dbReference type="InterPro" id="IPR009009">
    <property type="entry name" value="RlpA-like_DPBB"/>
</dbReference>
<keyword evidence="13" id="KW-0325">Glycoprotein</keyword>
<dbReference type="Pfam" id="PF03330">
    <property type="entry name" value="DPBB_1"/>
    <property type="match status" value="1"/>
</dbReference>
<dbReference type="Gene3D" id="2.40.40.10">
    <property type="entry name" value="RlpA-like domain"/>
    <property type="match status" value="1"/>
</dbReference>
<evidence type="ECO:0000256" key="14">
    <source>
        <dbReference type="ARBA" id="ARBA00023316"/>
    </source>
</evidence>
<dbReference type="InterPro" id="IPR036749">
    <property type="entry name" value="Expansin_CBD_sf"/>
</dbReference>
<keyword evidence="8 17" id="KW-0812">Transmembrane</keyword>
<feature type="transmembrane region" description="Helical" evidence="17">
    <location>
        <begin position="1097"/>
        <end position="1119"/>
    </location>
</feature>
<evidence type="ECO:0000256" key="17">
    <source>
        <dbReference type="SAM" id="Phobius"/>
    </source>
</evidence>
<proteinExistence type="inferred from homology"/>
<keyword evidence="9" id="KW-0732">Signal</keyword>
<reference evidence="20" key="2">
    <citation type="submission" date="2019-01" db="UniProtKB">
        <authorList>
            <consortium name="EnsemblPlants"/>
        </authorList>
    </citation>
    <scope>IDENTIFICATION</scope>
    <source>
        <strain evidence="20">cv. Heinz 1706</strain>
    </source>
</reference>
<dbReference type="Gene3D" id="1.25.40.10">
    <property type="entry name" value="Tetratricopeptide repeat domain"/>
    <property type="match status" value="3"/>
</dbReference>
<protein>
    <recommendedName>
        <fullName evidence="22">Expansin-like EG45 domain-containing protein</fullName>
    </recommendedName>
</protein>
<dbReference type="GO" id="GO:0016020">
    <property type="term" value="C:membrane"/>
    <property type="evidence" value="ECO:0000318"/>
    <property type="project" value="GO_Central"/>
</dbReference>
<dbReference type="PROSITE" id="PS50842">
    <property type="entry name" value="EXPANSIN_EG45"/>
    <property type="match status" value="1"/>
</dbReference>
<dbReference type="GO" id="GO:0055085">
    <property type="term" value="P:transmembrane transport"/>
    <property type="evidence" value="ECO:0000318"/>
    <property type="project" value="GO_Central"/>
</dbReference>
<feature type="domain" description="Expansin-like CBD" evidence="19">
    <location>
        <begin position="171"/>
        <end position="272"/>
    </location>
</feature>
<evidence type="ECO:0000313" key="21">
    <source>
        <dbReference type="Proteomes" id="UP000004994"/>
    </source>
</evidence>
<dbReference type="NCBIfam" id="TIGR00756">
    <property type="entry name" value="PPR"/>
    <property type="match status" value="1"/>
</dbReference>
<evidence type="ECO:0000256" key="6">
    <source>
        <dbReference type="ARBA" id="ARBA00022512"/>
    </source>
</evidence>
<evidence type="ECO:0000256" key="8">
    <source>
        <dbReference type="ARBA" id="ARBA00022692"/>
    </source>
</evidence>
<organism evidence="20">
    <name type="scientific">Solanum lycopersicum</name>
    <name type="common">Tomato</name>
    <name type="synonym">Lycopersicon esculentum</name>
    <dbReference type="NCBI Taxonomy" id="4081"/>
    <lineage>
        <taxon>Eukaryota</taxon>
        <taxon>Viridiplantae</taxon>
        <taxon>Streptophyta</taxon>
        <taxon>Embryophyta</taxon>
        <taxon>Tracheophyta</taxon>
        <taxon>Spermatophyta</taxon>
        <taxon>Magnoliopsida</taxon>
        <taxon>eudicotyledons</taxon>
        <taxon>Gunneridae</taxon>
        <taxon>Pentapetalae</taxon>
        <taxon>asterids</taxon>
        <taxon>lamiids</taxon>
        <taxon>Solanales</taxon>
        <taxon>Solanaceae</taxon>
        <taxon>Solanoideae</taxon>
        <taxon>Solaneae</taxon>
        <taxon>Solanum</taxon>
        <taxon>Solanum subgen. Lycopersicon</taxon>
    </lineage>
</organism>
<dbReference type="InParanoid" id="A0A3Q7HHL7"/>
<dbReference type="SUPFAM" id="SSF49590">
    <property type="entry name" value="PHL pollen allergen"/>
    <property type="match status" value="1"/>
</dbReference>
<dbReference type="Pfam" id="PF04515">
    <property type="entry name" value="Choline_transpo"/>
    <property type="match status" value="1"/>
</dbReference>
<dbReference type="Gramene" id="Solyc07g063230.3.1">
    <property type="protein sequence ID" value="Solyc07g063230.3.1"/>
    <property type="gene ID" value="Solyc07g063230.3"/>
</dbReference>
<dbReference type="GO" id="GO:0009664">
    <property type="term" value="P:plant-type cell wall organization"/>
    <property type="evidence" value="ECO:0007669"/>
    <property type="project" value="InterPro"/>
</dbReference>
<comment type="similarity">
    <text evidence="4">Belongs to the expansin family. Expansin A subfamily.</text>
</comment>
<feature type="domain" description="Expansin-like EG45" evidence="18">
    <location>
        <begin position="50"/>
        <end position="161"/>
    </location>
</feature>
<dbReference type="InterPro" id="IPR011990">
    <property type="entry name" value="TPR-like_helical_dom_sf"/>
</dbReference>
<evidence type="ECO:0000256" key="7">
    <source>
        <dbReference type="ARBA" id="ARBA00022525"/>
    </source>
</evidence>
<evidence type="ECO:0000256" key="3">
    <source>
        <dbReference type="ARBA" id="ARBA00004191"/>
    </source>
</evidence>
<dbReference type="GO" id="GO:0009653">
    <property type="term" value="P:anatomical structure morphogenesis"/>
    <property type="evidence" value="ECO:0007669"/>
    <property type="project" value="UniProtKB-ARBA"/>
</dbReference>
<keyword evidence="21" id="KW-1185">Reference proteome</keyword>
<name>A0A3Q7HHL7_SOLLC</name>
<feature type="transmembrane region" description="Helical" evidence="17">
    <location>
        <begin position="1139"/>
        <end position="1160"/>
    </location>
</feature>
<dbReference type="Proteomes" id="UP000004994">
    <property type="component" value="Chromosome 7"/>
</dbReference>
<feature type="repeat" description="TPR" evidence="15">
    <location>
        <begin position="622"/>
        <end position="655"/>
    </location>
</feature>
<evidence type="ECO:0000256" key="12">
    <source>
        <dbReference type="ARBA" id="ARBA00023136"/>
    </source>
</evidence>
<dbReference type="EnsemblPlants" id="Solyc07g063230.3.1">
    <property type="protein sequence ID" value="Solyc07g063230.3.1"/>
    <property type="gene ID" value="Solyc07g063230.3"/>
</dbReference>
<dbReference type="SUPFAM" id="SSF48452">
    <property type="entry name" value="TPR-like"/>
    <property type="match status" value="1"/>
</dbReference>
<feature type="repeat" description="PPR" evidence="16">
    <location>
        <begin position="586"/>
        <end position="620"/>
    </location>
</feature>
<dbReference type="InterPro" id="IPR036908">
    <property type="entry name" value="RlpA-like_sf"/>
</dbReference>
<keyword evidence="15" id="KW-0802">TPR repeat</keyword>
<evidence type="ECO:0008006" key="22">
    <source>
        <dbReference type="Google" id="ProtNLM"/>
    </source>
</evidence>
<dbReference type="InterPro" id="IPR007603">
    <property type="entry name" value="Choline_transptr-like"/>
</dbReference>
<evidence type="ECO:0000256" key="13">
    <source>
        <dbReference type="ARBA" id="ARBA00023180"/>
    </source>
</evidence>
<dbReference type="InterPro" id="IPR002963">
    <property type="entry name" value="Expansin"/>
</dbReference>
<dbReference type="InterPro" id="IPR019734">
    <property type="entry name" value="TPR_rpt"/>
</dbReference>
<dbReference type="InterPro" id="IPR002885">
    <property type="entry name" value="PPR_rpt"/>
</dbReference>
<dbReference type="PANTHER" id="PTHR12385:SF14">
    <property type="entry name" value="CHOLINE TRANSPORTER-LIKE 2"/>
    <property type="match status" value="1"/>
</dbReference>
<evidence type="ECO:0000313" key="20">
    <source>
        <dbReference type="EnsemblPlants" id="Solyc07g063230.3.1"/>
    </source>
</evidence>
<dbReference type="Pfam" id="PF13041">
    <property type="entry name" value="PPR_2"/>
    <property type="match status" value="1"/>
</dbReference>
<dbReference type="PaxDb" id="4081-Solyc07g063230.2.1"/>
<dbReference type="PANTHER" id="PTHR12385">
    <property type="entry name" value="CHOLINE TRANSPORTER-LIKE (SLC FAMILY 44)"/>
    <property type="match status" value="1"/>
</dbReference>
<evidence type="ECO:0000256" key="15">
    <source>
        <dbReference type="PROSITE-ProRule" id="PRU00339"/>
    </source>
</evidence>
<dbReference type="PROSITE" id="PS50843">
    <property type="entry name" value="EXPANSIN_CBD"/>
    <property type="match status" value="1"/>
</dbReference>
<dbReference type="Gene3D" id="2.60.40.760">
    <property type="entry name" value="Expansin, cellulose-binding-like domain"/>
    <property type="match status" value="1"/>
</dbReference>
<dbReference type="InterPro" id="IPR007118">
    <property type="entry name" value="Expan_Lol_pI"/>
</dbReference>
<evidence type="ECO:0000259" key="19">
    <source>
        <dbReference type="PROSITE" id="PS50843"/>
    </source>
</evidence>
<dbReference type="InterPro" id="IPR007112">
    <property type="entry name" value="Expansin/allergen_DPBB_dom"/>
</dbReference>
<evidence type="ECO:0000256" key="16">
    <source>
        <dbReference type="PROSITE-ProRule" id="PRU00708"/>
    </source>
</evidence>
<evidence type="ECO:0000256" key="10">
    <source>
        <dbReference type="ARBA" id="ARBA00022737"/>
    </source>
</evidence>
<feature type="transmembrane region" description="Helical" evidence="17">
    <location>
        <begin position="810"/>
        <end position="831"/>
    </location>
</feature>
<dbReference type="PRINTS" id="PR01225">
    <property type="entry name" value="EXPANSNFAMLY"/>
</dbReference>
<feature type="transmembrane region" description="Helical" evidence="17">
    <location>
        <begin position="1264"/>
        <end position="1289"/>
    </location>
</feature>
<dbReference type="Pfam" id="PF01357">
    <property type="entry name" value="Expansin_C"/>
    <property type="match status" value="1"/>
</dbReference>
<feature type="transmembrane region" description="Helical" evidence="17">
    <location>
        <begin position="1371"/>
        <end position="1392"/>
    </location>
</feature>
<dbReference type="PRINTS" id="PR01226">
    <property type="entry name" value="EXPANSIN"/>
</dbReference>
<dbReference type="PROSITE" id="PS50005">
    <property type="entry name" value="TPR"/>
    <property type="match status" value="1"/>
</dbReference>
<dbReference type="GO" id="GO:0005576">
    <property type="term" value="C:extracellular region"/>
    <property type="evidence" value="ECO:0007669"/>
    <property type="project" value="InterPro"/>
</dbReference>
<evidence type="ECO:0000256" key="5">
    <source>
        <dbReference type="ARBA" id="ARBA00007168"/>
    </source>
</evidence>
<evidence type="ECO:0000256" key="11">
    <source>
        <dbReference type="ARBA" id="ARBA00022989"/>
    </source>
</evidence>
<comment type="similarity">
    <text evidence="5">Belongs to the CTL (choline transporter-like) family.</text>
</comment>
<evidence type="ECO:0000256" key="1">
    <source>
        <dbReference type="ARBA" id="ARBA00004141"/>
    </source>
</evidence>
<keyword evidence="14" id="KW-0961">Cell wall biogenesis/degradation</keyword>
<evidence type="ECO:0000256" key="9">
    <source>
        <dbReference type="ARBA" id="ARBA00022729"/>
    </source>
</evidence>
<feature type="transmembrane region" description="Helical" evidence="17">
    <location>
        <begin position="1404"/>
        <end position="1429"/>
    </location>
</feature>
<feature type="transmembrane region" description="Helical" evidence="17">
    <location>
        <begin position="1016"/>
        <end position="1038"/>
    </location>
</feature>
<evidence type="ECO:0000256" key="4">
    <source>
        <dbReference type="ARBA" id="ARBA00005392"/>
    </source>
</evidence>
<dbReference type="CDD" id="cd22274">
    <property type="entry name" value="DPBB_EXPA_N"/>
    <property type="match status" value="1"/>
</dbReference>
<dbReference type="PROSITE" id="PS51375">
    <property type="entry name" value="PPR"/>
    <property type="match status" value="2"/>
</dbReference>
<dbReference type="GO" id="GO:0022857">
    <property type="term" value="F:transmembrane transporter activity"/>
    <property type="evidence" value="ECO:0000318"/>
    <property type="project" value="GO_Central"/>
</dbReference>
<dbReference type="SUPFAM" id="SSF50685">
    <property type="entry name" value="Barwin-like endoglucanases"/>
    <property type="match status" value="1"/>
</dbReference>
<sequence>MENFVPNIKILRFVLLFTTCNLFIVEINAQNWLNGRATFYGVNQDPSTFGGACGYDNPYHAGFGVNTAALSSALFRNGQACGACYRVRCNRQLDRRWCIPHGAVTVTATNFCPPNNHGGWCDAPRQHFDMSLPAFLRIARQGNEGVVPVLYTRVACKRSGGVRFTLKGQSNFNMVMISNVGGSGDIKSVSIRGSRTKTWIPMYRNWGVNWQSRNDLRSQTLSFRITLVDVSSQSTKPISSSMNFAILRRSISYNLLQRAFPVRAYCATVYSSNSKRNNLFSRISPVRHADLIIPVLDEWVDEGRKVTSFELQRIVRDLRSRKRFSQALQVSEWMSVRGLCPFKSGDCAVHLDLIGVVHGWEAAECYFNNLTDEQKNDKTSGALFNCYIRERLVEKSLTHFQKMKELGYAHCTLVYNNLMCLYRSTGQLEQVSEVLSEMKENGVTPNNFSYRICINCCGERADFNGMEKLLEEMESQPFISADWITYSMMANVYIKAKFKEKALIFLKKLEDRLHKDPIGYNHLISHYGNLGNKEEMLRLWGVHKVVCKKQINRDYITMLGSLVKLGELETAETVLKEWESSCHTYDFRVPNILLIGYCQNDLVDKAETMLHDIIKKGQTPIPNSWAIIAAGYLNMNNMEKAFECMKKAIAVRGQNPAWRPKPHLVSSISKWLGDQQDSREVEAFLSSLKTVVTGNKNVHDATRNTEASGIEEENENEEILSYEQSKYVKSSDEQWYTIATSLHLVLSKREEKTGDFATLFGSISITQRDLGVVEMRGPLGAVIGKYPSSDGGVAEKGDGIIKHNRKCRDVVFLVIFITFWVAMIVNSSFGFNQGNPLRLTSGLDYKGNVCGDRHADPDLRELELRYWVNPNQVYESGSKDNQAKLSNARTICLMDCPIPSEDSLNWVCDYPEGEVRLSVDDWIDRNYDYFADLTPDLRNTSLQLQGPCYPVIFPSVNVYWSCQLIARASNVSLRHWKEMGGVNIVEDIAVDKSIHGLINSRSLVLKRYVADVGKSWGVLIVCGGILPVFLSVIWLLMIRHFVAAMPWITVVLFNGLIVSVTMFYYLKAGWIGNDPISPIIGEHDPYYHVSAREISHLHAAAVIMTAVMIISVLSSIAIVRRILMATSVLKVAAKVIGEVQALIIFPIIPYAILAIFYMFWFSAALHLFSSGRVVQNDCNTNCCAYDLKSKRVSCDRCCGYSIQYTSHIAAAIFFHLFGGFWATQFFVASSATVIAGSVATYYWARGGTSPEISFLPVLSSMKRLLRYSIGSVALGSLIVSFIESIRFILEALRRKLKVTNSAPESWFGRMVYSSSQCLLQCVGWIIKSVNRNAYILIAITGKGFFKSSEIATDLIISNILRIGKVNVIGDVILFLGKLCVSLASALFAFLMLDTHKYNIGHNKISSPIFPVLVCWFLGYVVATLFFAVVEMSIDTIILSFCQDSEEHQGTAQYAPPLLLETLNEQTEMQRLTQ</sequence>
<dbReference type="Pfam" id="PF01535">
    <property type="entry name" value="PPR"/>
    <property type="match status" value="3"/>
</dbReference>
<dbReference type="InterPro" id="IPR007117">
    <property type="entry name" value="Expansin_CBD"/>
</dbReference>
<keyword evidence="10" id="KW-0677">Repeat</keyword>